<evidence type="ECO:0000313" key="1">
    <source>
        <dbReference type="EMBL" id="CAH2094947.1"/>
    </source>
</evidence>
<sequence>MVLSGGVALDIADSVDKRSKSRYRISSRVFADRRVVPIADTCISAHVRGGRAPGGGGAAGNTIYCACLIPTTI</sequence>
<reference evidence="1" key="1">
    <citation type="submission" date="2022-03" db="EMBL/GenBank/DDBJ databases">
        <authorList>
            <person name="Tunstrom K."/>
        </authorList>
    </citation>
    <scope>NUCLEOTIDE SEQUENCE</scope>
</reference>
<evidence type="ECO:0000313" key="2">
    <source>
        <dbReference type="Proteomes" id="UP001153954"/>
    </source>
</evidence>
<comment type="caution">
    <text evidence="1">The sequence shown here is derived from an EMBL/GenBank/DDBJ whole genome shotgun (WGS) entry which is preliminary data.</text>
</comment>
<dbReference type="EMBL" id="CAKOGL010000014">
    <property type="protein sequence ID" value="CAH2094947.1"/>
    <property type="molecule type" value="Genomic_DNA"/>
</dbReference>
<accession>A0AAU9U7X1</accession>
<keyword evidence="2" id="KW-1185">Reference proteome</keyword>
<organism evidence="1 2">
    <name type="scientific">Euphydryas editha</name>
    <name type="common">Edith's checkerspot</name>
    <dbReference type="NCBI Taxonomy" id="104508"/>
    <lineage>
        <taxon>Eukaryota</taxon>
        <taxon>Metazoa</taxon>
        <taxon>Ecdysozoa</taxon>
        <taxon>Arthropoda</taxon>
        <taxon>Hexapoda</taxon>
        <taxon>Insecta</taxon>
        <taxon>Pterygota</taxon>
        <taxon>Neoptera</taxon>
        <taxon>Endopterygota</taxon>
        <taxon>Lepidoptera</taxon>
        <taxon>Glossata</taxon>
        <taxon>Ditrysia</taxon>
        <taxon>Papilionoidea</taxon>
        <taxon>Nymphalidae</taxon>
        <taxon>Nymphalinae</taxon>
        <taxon>Euphydryas</taxon>
    </lineage>
</organism>
<name>A0AAU9U7X1_EUPED</name>
<protein>
    <recommendedName>
        <fullName evidence="3">Carbohydrate kinase PfkB domain-containing protein</fullName>
    </recommendedName>
</protein>
<proteinExistence type="predicted"/>
<dbReference type="AlphaFoldDB" id="A0AAU9U7X1"/>
<evidence type="ECO:0008006" key="3">
    <source>
        <dbReference type="Google" id="ProtNLM"/>
    </source>
</evidence>
<dbReference type="Proteomes" id="UP001153954">
    <property type="component" value="Unassembled WGS sequence"/>
</dbReference>
<gene>
    <name evidence="1" type="ORF">EEDITHA_LOCUS10456</name>
</gene>